<protein>
    <recommendedName>
        <fullName evidence="1">DUF6950 domain-containing protein</fullName>
    </recommendedName>
</protein>
<evidence type="ECO:0000259" key="1">
    <source>
        <dbReference type="Pfam" id="PF22262"/>
    </source>
</evidence>
<keyword evidence="3" id="KW-1185">Reference proteome</keyword>
<organism evidence="2 3">
    <name type="scientific">Devosia sediminis</name>
    <dbReference type="NCBI Taxonomy" id="2798801"/>
    <lineage>
        <taxon>Bacteria</taxon>
        <taxon>Pseudomonadati</taxon>
        <taxon>Pseudomonadota</taxon>
        <taxon>Alphaproteobacteria</taxon>
        <taxon>Hyphomicrobiales</taxon>
        <taxon>Devosiaceae</taxon>
        <taxon>Devosia</taxon>
    </lineage>
</organism>
<sequence>MPWPPAIPARVPGWERAFVAVMTEQLALPFGWSPDAHCLGTPALLCVGMTGVDPMHGFKRHSTEAAAWKQLFKLGFSDVEGALQAVFPEISPLLARRGDCGILDQEVEGRPSIATFVIMGSQAVGRSPRGPVYVPVGALRRCFAIGAP</sequence>
<dbReference type="Pfam" id="PF22262">
    <property type="entry name" value="DUF6950"/>
    <property type="match status" value="1"/>
</dbReference>
<comment type="caution">
    <text evidence="2">The sequence shown here is derived from an EMBL/GenBank/DDBJ whole genome shotgun (WGS) entry which is preliminary data.</text>
</comment>
<dbReference type="RefSeq" id="WP_198874662.1">
    <property type="nucleotide sequence ID" value="NZ_JAEKMH010000001.1"/>
</dbReference>
<feature type="domain" description="DUF6950" evidence="1">
    <location>
        <begin position="10"/>
        <end position="145"/>
    </location>
</feature>
<evidence type="ECO:0000313" key="2">
    <source>
        <dbReference type="EMBL" id="MBJ3783425.1"/>
    </source>
</evidence>
<evidence type="ECO:0000313" key="3">
    <source>
        <dbReference type="Proteomes" id="UP000602124"/>
    </source>
</evidence>
<dbReference type="AlphaFoldDB" id="A0A934IWC7"/>
<gene>
    <name evidence="2" type="ORF">JEQ47_01715</name>
</gene>
<name>A0A934IWC7_9HYPH</name>
<dbReference type="EMBL" id="JAEKMH010000001">
    <property type="protein sequence ID" value="MBJ3783425.1"/>
    <property type="molecule type" value="Genomic_DNA"/>
</dbReference>
<dbReference type="InterPro" id="IPR053802">
    <property type="entry name" value="DUF6950"/>
</dbReference>
<proteinExistence type="predicted"/>
<accession>A0A934IWC7</accession>
<reference evidence="2" key="1">
    <citation type="submission" date="2020-12" db="EMBL/GenBank/DDBJ databases">
        <title>Devosia sp. MSA67 isolated from Mo River.</title>
        <authorList>
            <person name="Ma F."/>
            <person name="Zi Z."/>
        </authorList>
    </citation>
    <scope>NUCLEOTIDE SEQUENCE</scope>
    <source>
        <strain evidence="2">MSA67</strain>
    </source>
</reference>
<dbReference type="Proteomes" id="UP000602124">
    <property type="component" value="Unassembled WGS sequence"/>
</dbReference>